<dbReference type="Proteomes" id="UP000051681">
    <property type="component" value="Unassembled WGS sequence"/>
</dbReference>
<feature type="signal peptide" evidence="1">
    <location>
        <begin position="1"/>
        <end position="20"/>
    </location>
</feature>
<reference evidence="2 3" key="1">
    <citation type="submission" date="2015-09" db="EMBL/GenBank/DDBJ databases">
        <authorList>
            <consortium name="Swine Surveillance"/>
        </authorList>
    </citation>
    <scope>NUCLEOTIDE SEQUENCE [LARGE SCALE GENOMIC DNA]</scope>
    <source>
        <strain evidence="2 3">CECT 8383</strain>
    </source>
</reference>
<protein>
    <recommendedName>
        <fullName evidence="4">Lipoprotein</fullName>
    </recommendedName>
</protein>
<dbReference type="STRING" id="340021.TM5383_00833"/>
<evidence type="ECO:0000313" key="3">
    <source>
        <dbReference type="Proteomes" id="UP000051681"/>
    </source>
</evidence>
<dbReference type="EMBL" id="CYSF01000006">
    <property type="protein sequence ID" value="CUH83637.1"/>
    <property type="molecule type" value="Genomic_DNA"/>
</dbReference>
<proteinExistence type="predicted"/>
<dbReference type="PROSITE" id="PS51257">
    <property type="entry name" value="PROKAR_LIPOPROTEIN"/>
    <property type="match status" value="1"/>
</dbReference>
<name>A0A0P1H9Y2_9RHOB</name>
<dbReference type="Pfam" id="PF20569">
    <property type="entry name" value="DUF6778"/>
    <property type="match status" value="1"/>
</dbReference>
<dbReference type="InterPro" id="IPR046705">
    <property type="entry name" value="DUF6778"/>
</dbReference>
<accession>A0A0P1H9Y2</accession>
<evidence type="ECO:0008006" key="4">
    <source>
        <dbReference type="Google" id="ProtNLM"/>
    </source>
</evidence>
<dbReference type="AlphaFoldDB" id="A0A0P1H9Y2"/>
<gene>
    <name evidence="2" type="ORF">TM5383_00833</name>
</gene>
<organism evidence="2 3">
    <name type="scientific">Thalassovita mediterranea</name>
    <dbReference type="NCBI Taxonomy" id="340021"/>
    <lineage>
        <taxon>Bacteria</taxon>
        <taxon>Pseudomonadati</taxon>
        <taxon>Pseudomonadota</taxon>
        <taxon>Alphaproteobacteria</taxon>
        <taxon>Rhodobacterales</taxon>
        <taxon>Roseobacteraceae</taxon>
        <taxon>Thalassovita</taxon>
    </lineage>
</organism>
<sequence>MKNFGLAALIAFGFGLSACATVDTASRNAPIELSQINAPAVQPVQQLVAVEDYNIKVSRQLRVSEANVYYPLGDIVWRGEPIGDRHAQVARIFQSSVEHVKAENAEGALPVIVDIDVKRFHGMTEKTRYTVGGVHSITFDMTVRNPLTGAVLVPTREVSADLRGYGGSRAIQAEHQGMTQKVRITRHLANIIQQELAAPGSAGTEITELVDGLETNFAPVGEDAVRL</sequence>
<keyword evidence="3" id="KW-1185">Reference proteome</keyword>
<evidence type="ECO:0000256" key="1">
    <source>
        <dbReference type="SAM" id="SignalP"/>
    </source>
</evidence>
<dbReference type="RefSeq" id="WP_058317787.1">
    <property type="nucleotide sequence ID" value="NZ_CYSF01000006.1"/>
</dbReference>
<keyword evidence="1" id="KW-0732">Signal</keyword>
<feature type="chain" id="PRO_5006064213" description="Lipoprotein" evidence="1">
    <location>
        <begin position="21"/>
        <end position="227"/>
    </location>
</feature>
<evidence type="ECO:0000313" key="2">
    <source>
        <dbReference type="EMBL" id="CUH83637.1"/>
    </source>
</evidence>